<dbReference type="Gene3D" id="1.25.10.10">
    <property type="entry name" value="Leucine-rich Repeat Variant"/>
    <property type="match status" value="2"/>
</dbReference>
<keyword evidence="5" id="KW-0221">Differentiation</keyword>
<keyword evidence="6" id="KW-0143">Chaperone</keyword>
<evidence type="ECO:0000256" key="7">
    <source>
        <dbReference type="PROSITE-ProRule" id="PRU00339"/>
    </source>
</evidence>
<dbReference type="Pfam" id="PF11701">
    <property type="entry name" value="UNC45-central"/>
    <property type="match status" value="1"/>
</dbReference>
<keyword evidence="3" id="KW-0963">Cytoplasm</keyword>
<evidence type="ECO:0000256" key="2">
    <source>
        <dbReference type="ARBA" id="ARBA00022473"/>
    </source>
</evidence>
<dbReference type="InterPro" id="IPR011989">
    <property type="entry name" value="ARM-like"/>
</dbReference>
<accession>A0A7I4YRN9</accession>
<evidence type="ECO:0000259" key="8">
    <source>
        <dbReference type="Pfam" id="PF11701"/>
    </source>
</evidence>
<dbReference type="PROSITE" id="PS50005">
    <property type="entry name" value="TPR"/>
    <property type="match status" value="1"/>
</dbReference>
<comment type="subcellular location">
    <subcellularLocation>
        <location evidence="1">Cytoplasm</location>
        <location evidence="1">Perinuclear region</location>
    </subcellularLocation>
</comment>
<keyword evidence="4" id="KW-0517">Myogenesis</keyword>
<proteinExistence type="predicted"/>
<evidence type="ECO:0000256" key="1">
    <source>
        <dbReference type="ARBA" id="ARBA00004556"/>
    </source>
</evidence>
<dbReference type="OMA" id="DTQTRRW"/>
<dbReference type="Proteomes" id="UP000025227">
    <property type="component" value="Unplaced"/>
</dbReference>
<keyword evidence="2" id="KW-0217">Developmental protein</keyword>
<dbReference type="WBParaSite" id="HCON_00138000-00001">
    <property type="protein sequence ID" value="HCON_00138000-00001"/>
    <property type="gene ID" value="HCON_00138000"/>
</dbReference>
<dbReference type="SMART" id="SM00028">
    <property type="entry name" value="TPR"/>
    <property type="match status" value="3"/>
</dbReference>
<name>A0A7I4YRN9_HAECO</name>
<feature type="repeat" description="TPR" evidence="7">
    <location>
        <begin position="8"/>
        <end position="41"/>
    </location>
</feature>
<evidence type="ECO:0000313" key="9">
    <source>
        <dbReference type="Proteomes" id="UP000025227"/>
    </source>
</evidence>
<protein>
    <submittedName>
        <fullName evidence="10">UNC45-central domain-containing protein</fullName>
    </submittedName>
</protein>
<evidence type="ECO:0000256" key="6">
    <source>
        <dbReference type="ARBA" id="ARBA00023186"/>
    </source>
</evidence>
<keyword evidence="7" id="KW-0802">TPR repeat</keyword>
<dbReference type="GO" id="GO:0007517">
    <property type="term" value="P:muscle organ development"/>
    <property type="evidence" value="ECO:0007669"/>
    <property type="project" value="UniProtKB-KW"/>
</dbReference>
<evidence type="ECO:0000313" key="10">
    <source>
        <dbReference type="WBParaSite" id="HCON_00138000-00001"/>
    </source>
</evidence>
<dbReference type="InterPro" id="IPR024660">
    <property type="entry name" value="UCS_central_dom"/>
</dbReference>
<keyword evidence="9" id="KW-1185">Reference proteome</keyword>
<dbReference type="InterPro" id="IPR019734">
    <property type="entry name" value="TPR_rpt"/>
</dbReference>
<dbReference type="Gene3D" id="1.25.40.10">
    <property type="entry name" value="Tetratricopeptide repeat domain"/>
    <property type="match status" value="1"/>
</dbReference>
<dbReference type="PANTHER" id="PTHR45994:SF1">
    <property type="entry name" value="FI21225P1"/>
    <property type="match status" value="1"/>
</dbReference>
<dbReference type="OrthoDB" id="199930at2759"/>
<dbReference type="GO" id="GO:0030154">
    <property type="term" value="P:cell differentiation"/>
    <property type="evidence" value="ECO:0007669"/>
    <property type="project" value="UniProtKB-KW"/>
</dbReference>
<dbReference type="GO" id="GO:0051879">
    <property type="term" value="F:Hsp90 protein binding"/>
    <property type="evidence" value="ECO:0007669"/>
    <property type="project" value="TreeGrafter"/>
</dbReference>
<feature type="domain" description="UNC-45/Cro1/She4 central" evidence="8">
    <location>
        <begin position="319"/>
        <end position="470"/>
    </location>
</feature>
<dbReference type="GO" id="GO:0048471">
    <property type="term" value="C:perinuclear region of cytoplasm"/>
    <property type="evidence" value="ECO:0007669"/>
    <property type="project" value="UniProtKB-SubCell"/>
</dbReference>
<dbReference type="SUPFAM" id="SSF48452">
    <property type="entry name" value="TPR-like"/>
    <property type="match status" value="1"/>
</dbReference>
<evidence type="ECO:0000256" key="3">
    <source>
        <dbReference type="ARBA" id="ARBA00022490"/>
    </source>
</evidence>
<reference evidence="10" key="1">
    <citation type="submission" date="2020-12" db="UniProtKB">
        <authorList>
            <consortium name="WormBaseParasite"/>
        </authorList>
    </citation>
    <scope>IDENTIFICATION</scope>
    <source>
        <strain evidence="10">MHco3</strain>
    </source>
</reference>
<dbReference type="InterPro" id="IPR016024">
    <property type="entry name" value="ARM-type_fold"/>
</dbReference>
<sequence>MVAHIESAESLKDAGNCALKRGQYSKANEYYADALQLTEENDKELRAVIYRNRSLLRLKQDDFEEAESDATKAIEYSGADVKALYRRALAREHLGNVAAALQDAKEALRLCPEDKSISELLQRLVITNNEKVEKATSMDNTVNDVKILAFEGSAKDKEQKLQALNNLLVLSRESEESAAKIWQMGKVVPALLVVAEDTNETLEISVCAVRIIDELIKDHGRALFFLSMHDDDGFRSARRVCRLMCARDAKEYVDVAGLIIQRVFNALVKMDRTNDIKPDPKVAEANKLWIVRVIVELEYMIKDKTVAAIAREMVIDVLLRNLMHMDYGIPKEWSWKFVEGQGMISLLDVASQIPELCDYPVTHETRHHVAICLLRLQERMALDNKMGTYRLKVYTFFNNLIARVINDPDGHEYRIKLAAYLMTLLQGPVDIGMKLIKNDRVANVMLQMAESTNHLLQSIAAELIMMTVVDYEQATSTLKDGLPDYEQATSTLKDGLPDYEQATSTLKDGLPTLRKLYGSDDDTVKVRALAGLCKCAAAGGDDTSRATMKEETLLELARTCKMFLLEYEKYNTDVRRFACEGLSYLSLDADVKEWIVEDSLLLRALSCLAQSAGALCVFTLASIYVNLTNSYDKPQVEEELVKLAQFAKHHVPELHPKDADEYVEKRVRCLVEEGAVAACVAVSRTESPKALELIARAMLAFSEQEDLRGRIISEGGIKLCLRLCKEATATGKIMAAHAIAKIGAKIDPQIAFPEQGAFEVVKPLCELLHPHIVGELNYDALITLTNLASMSDSVRRRIVKEKAVPRIEEFWFMTDHEHLRCAAAELLLNLLFLDEIYKATVEPGTDKLKLWVLYAAEENERLARAAAAAFAMLTENVDANRRIFAEIKSWPEVFKKIAMHEDIEAQRRGLIGIANIMESDEKLCSEVVATELFEVIVAIAKLGPADEGRIDASEQARRALAAAEKHGIIRPTDRELYERTNKISTVSEE</sequence>
<organism evidence="9 10">
    <name type="scientific">Haemonchus contortus</name>
    <name type="common">Barber pole worm</name>
    <dbReference type="NCBI Taxonomy" id="6289"/>
    <lineage>
        <taxon>Eukaryota</taxon>
        <taxon>Metazoa</taxon>
        <taxon>Ecdysozoa</taxon>
        <taxon>Nematoda</taxon>
        <taxon>Chromadorea</taxon>
        <taxon>Rhabditida</taxon>
        <taxon>Rhabditina</taxon>
        <taxon>Rhabditomorpha</taxon>
        <taxon>Strongyloidea</taxon>
        <taxon>Trichostrongylidae</taxon>
        <taxon>Haemonchus</taxon>
    </lineage>
</organism>
<evidence type="ECO:0000256" key="5">
    <source>
        <dbReference type="ARBA" id="ARBA00022782"/>
    </source>
</evidence>
<evidence type="ECO:0000256" key="4">
    <source>
        <dbReference type="ARBA" id="ARBA00022541"/>
    </source>
</evidence>
<dbReference type="PANTHER" id="PTHR45994">
    <property type="entry name" value="FI21225P1"/>
    <property type="match status" value="1"/>
</dbReference>
<dbReference type="AlphaFoldDB" id="A0A7I4YRN9"/>
<dbReference type="SUPFAM" id="SSF48371">
    <property type="entry name" value="ARM repeat"/>
    <property type="match status" value="2"/>
</dbReference>
<dbReference type="InterPro" id="IPR011990">
    <property type="entry name" value="TPR-like_helical_dom_sf"/>
</dbReference>